<dbReference type="PANTHER" id="PTHR46333:SF2">
    <property type="entry name" value="CYTOKINESIS PROTEIN 3"/>
    <property type="match status" value="1"/>
</dbReference>
<proteinExistence type="predicted"/>
<organism evidence="3">
    <name type="scientific">Naegleria gruberi</name>
    <name type="common">Amoeba</name>
    <dbReference type="NCBI Taxonomy" id="5762"/>
    <lineage>
        <taxon>Eukaryota</taxon>
        <taxon>Discoba</taxon>
        <taxon>Heterolobosea</taxon>
        <taxon>Tetramitia</taxon>
        <taxon>Eutetramitia</taxon>
        <taxon>Vahlkampfiidae</taxon>
        <taxon>Naegleria</taxon>
    </lineage>
</organism>
<feature type="domain" description="Transglutaminase-like" evidence="1">
    <location>
        <begin position="53"/>
        <end position="158"/>
    </location>
</feature>
<gene>
    <name evidence="2" type="ORF">NAEGRDRAFT_67494</name>
</gene>
<protein>
    <submittedName>
        <fullName evidence="2">Predicted protein</fullName>
    </submittedName>
</protein>
<dbReference type="OrthoDB" id="6129702at2759"/>
<evidence type="ECO:0000313" key="2">
    <source>
        <dbReference type="EMBL" id="EFC44617.1"/>
    </source>
</evidence>
<dbReference type="RefSeq" id="XP_002677361.1">
    <property type="nucleotide sequence ID" value="XM_002677315.1"/>
</dbReference>
<dbReference type="AlphaFoldDB" id="D2VF43"/>
<sequence>MVESLTQQLSTLSMSRELFQSDLTYYVNEPNWTAMDEHAKTVPEELTKSFTKTVQYLTSKFESPQEKARAIFAWIGYNVTYDNKVAETGDFSKYERFREDHKDKFTEEECKEYSSYGKVVYSLRTGVCGGFSNLFKDMCKCAGIGDRCEIVSGFTKGGNGVNPVEVMAALRVVLHLSLQDTST</sequence>
<keyword evidence="3" id="KW-1185">Reference proteome</keyword>
<name>D2VF43_NAEGR</name>
<dbReference type="InParanoid" id="D2VF43"/>
<evidence type="ECO:0000313" key="3">
    <source>
        <dbReference type="Proteomes" id="UP000006671"/>
    </source>
</evidence>
<dbReference type="STRING" id="5762.D2VF43"/>
<dbReference type="EMBL" id="GG738867">
    <property type="protein sequence ID" value="EFC44617.1"/>
    <property type="molecule type" value="Genomic_DNA"/>
</dbReference>
<dbReference type="PANTHER" id="PTHR46333">
    <property type="entry name" value="CYTOKINESIS PROTEIN 3"/>
    <property type="match status" value="1"/>
</dbReference>
<dbReference type="Gene3D" id="3.10.620.30">
    <property type="match status" value="1"/>
</dbReference>
<reference evidence="2 3" key="1">
    <citation type="journal article" date="2010" name="Cell">
        <title>The genome of Naegleria gruberi illuminates early eukaryotic versatility.</title>
        <authorList>
            <person name="Fritz-Laylin L.K."/>
            <person name="Prochnik S.E."/>
            <person name="Ginger M.L."/>
            <person name="Dacks J.B."/>
            <person name="Carpenter M.L."/>
            <person name="Field M.C."/>
            <person name="Kuo A."/>
            <person name="Paredez A."/>
            <person name="Chapman J."/>
            <person name="Pham J."/>
            <person name="Shu S."/>
            <person name="Neupane R."/>
            <person name="Cipriano M."/>
            <person name="Mancuso J."/>
            <person name="Tu H."/>
            <person name="Salamov A."/>
            <person name="Lindquist E."/>
            <person name="Shapiro H."/>
            <person name="Lucas S."/>
            <person name="Grigoriev I.V."/>
            <person name="Cande W.Z."/>
            <person name="Fulton C."/>
            <person name="Rokhsar D.S."/>
            <person name="Dawson S.C."/>
        </authorList>
    </citation>
    <scope>NUCLEOTIDE SEQUENCE [LARGE SCALE GENOMIC DNA]</scope>
    <source>
        <strain evidence="2 3">NEG-M</strain>
    </source>
</reference>
<accession>D2VF43</accession>
<dbReference type="GeneID" id="8856923"/>
<dbReference type="InterPro" id="IPR052557">
    <property type="entry name" value="CAP/Cytokinesis_protein"/>
</dbReference>
<evidence type="ECO:0000259" key="1">
    <source>
        <dbReference type="Pfam" id="PF01841"/>
    </source>
</evidence>
<dbReference type="InterPro" id="IPR002931">
    <property type="entry name" value="Transglutaminase-like"/>
</dbReference>
<dbReference type="KEGG" id="ngr:NAEGRDRAFT_67494"/>
<dbReference type="GO" id="GO:0005737">
    <property type="term" value="C:cytoplasm"/>
    <property type="evidence" value="ECO:0007669"/>
    <property type="project" value="TreeGrafter"/>
</dbReference>
<dbReference type="Pfam" id="PF01841">
    <property type="entry name" value="Transglut_core"/>
    <property type="match status" value="1"/>
</dbReference>
<dbReference type="SUPFAM" id="SSF54001">
    <property type="entry name" value="Cysteine proteinases"/>
    <property type="match status" value="1"/>
</dbReference>
<dbReference type="Proteomes" id="UP000006671">
    <property type="component" value="Unassembled WGS sequence"/>
</dbReference>
<dbReference type="VEuPathDB" id="AmoebaDB:NAEGRDRAFT_67494"/>
<dbReference type="InterPro" id="IPR038765">
    <property type="entry name" value="Papain-like_cys_pep_sf"/>
</dbReference>